<sequence length="154" mass="17232">MEWNTDELPALTCARDTLLESSRQMHSLSASFISRAPMQLEEEMAEGVKHSFPFTPGAPLRKHKAEHSPLFHSGILEHGKEKPFVSVRNRCKLAQRIGSVGNPNSLKSDWNGRMAFRGPRSEGSEKTKVLSTTRLENGKFSIWGGGVGRTEERR</sequence>
<gene>
    <name evidence="1" type="ORF">AVEN_60296_1</name>
</gene>
<name>A0A4Y2U0Q2_ARAVE</name>
<evidence type="ECO:0000313" key="1">
    <source>
        <dbReference type="EMBL" id="GBO05534.1"/>
    </source>
</evidence>
<reference evidence="1 2" key="1">
    <citation type="journal article" date="2019" name="Sci. Rep.">
        <title>Orb-weaving spider Araneus ventricosus genome elucidates the spidroin gene catalogue.</title>
        <authorList>
            <person name="Kono N."/>
            <person name="Nakamura H."/>
            <person name="Ohtoshi R."/>
            <person name="Moran D.A.P."/>
            <person name="Shinohara A."/>
            <person name="Yoshida Y."/>
            <person name="Fujiwara M."/>
            <person name="Mori M."/>
            <person name="Tomita M."/>
            <person name="Arakawa K."/>
        </authorList>
    </citation>
    <scope>NUCLEOTIDE SEQUENCE [LARGE SCALE GENOMIC DNA]</scope>
</reference>
<evidence type="ECO:0000313" key="2">
    <source>
        <dbReference type="Proteomes" id="UP000499080"/>
    </source>
</evidence>
<protein>
    <submittedName>
        <fullName evidence="1">Uncharacterized protein</fullName>
    </submittedName>
</protein>
<dbReference type="AlphaFoldDB" id="A0A4Y2U0Q2"/>
<comment type="caution">
    <text evidence="1">The sequence shown here is derived from an EMBL/GenBank/DDBJ whole genome shotgun (WGS) entry which is preliminary data.</text>
</comment>
<dbReference type="Proteomes" id="UP000499080">
    <property type="component" value="Unassembled WGS sequence"/>
</dbReference>
<accession>A0A4Y2U0Q2</accession>
<organism evidence="1 2">
    <name type="scientific">Araneus ventricosus</name>
    <name type="common">Orbweaver spider</name>
    <name type="synonym">Epeira ventricosa</name>
    <dbReference type="NCBI Taxonomy" id="182803"/>
    <lineage>
        <taxon>Eukaryota</taxon>
        <taxon>Metazoa</taxon>
        <taxon>Ecdysozoa</taxon>
        <taxon>Arthropoda</taxon>
        <taxon>Chelicerata</taxon>
        <taxon>Arachnida</taxon>
        <taxon>Araneae</taxon>
        <taxon>Araneomorphae</taxon>
        <taxon>Entelegynae</taxon>
        <taxon>Araneoidea</taxon>
        <taxon>Araneidae</taxon>
        <taxon>Araneus</taxon>
    </lineage>
</organism>
<dbReference type="EMBL" id="BGPR01032139">
    <property type="protein sequence ID" value="GBO05534.1"/>
    <property type="molecule type" value="Genomic_DNA"/>
</dbReference>
<proteinExistence type="predicted"/>
<keyword evidence="2" id="KW-1185">Reference proteome</keyword>